<comment type="similarity">
    <text evidence="2 14 15">Belongs to the TonB-dependent receptor family.</text>
</comment>
<dbReference type="AlphaFoldDB" id="F3ZUC1"/>
<evidence type="ECO:0000256" key="1">
    <source>
        <dbReference type="ARBA" id="ARBA00004571"/>
    </source>
</evidence>
<dbReference type="STRING" id="679937.Bcop_1162"/>
<feature type="chain" id="PRO_5003303906" evidence="16">
    <location>
        <begin position="22"/>
        <end position="800"/>
    </location>
</feature>
<dbReference type="Proteomes" id="UP000018439">
    <property type="component" value="Chromosome"/>
</dbReference>
<evidence type="ECO:0000256" key="11">
    <source>
        <dbReference type="ARBA" id="ARBA00023136"/>
    </source>
</evidence>
<dbReference type="HOGENOM" id="CLU_008287_9_4_10"/>
<reference evidence="19 20" key="1">
    <citation type="journal article" date="2011" name="Stand. Genomic Sci.">
        <title>Non-contiguous finished genome sequence of Bacteroides coprosuis type strain (PC139).</title>
        <authorList>
            <person name="Land M."/>
            <person name="Held B."/>
            <person name="Gronow S."/>
            <person name="Abt B."/>
            <person name="Lucas S."/>
            <person name="Del Rio T.G."/>
            <person name="Nolan M."/>
            <person name="Tice H."/>
            <person name="Cheng J.F."/>
            <person name="Pitluck S."/>
            <person name="Liolios K."/>
            <person name="Pagani I."/>
            <person name="Ivanova N."/>
            <person name="Mavromatis K."/>
            <person name="Mikhailova N."/>
            <person name="Pati A."/>
            <person name="Tapia R."/>
            <person name="Han C."/>
            <person name="Goodwin L."/>
            <person name="Chen A."/>
            <person name="Palaniappan K."/>
            <person name="Hauser L."/>
            <person name="Brambilla E.M."/>
            <person name="Rohde M."/>
            <person name="Goker M."/>
            <person name="Detter J.C."/>
            <person name="Woyke T."/>
            <person name="Bristow J."/>
            <person name="Eisen J.A."/>
            <person name="Markowitz V."/>
            <person name="Hugenholtz P."/>
            <person name="Kyrpides N.C."/>
            <person name="Klenk H.P."/>
            <person name="Lapidus A."/>
        </authorList>
    </citation>
    <scope>NUCLEOTIDE SEQUENCE [LARGE SCALE GENOMIC DNA]</scope>
    <source>
        <strain evidence="19 20">DSM 18011</strain>
    </source>
</reference>
<evidence type="ECO:0000256" key="4">
    <source>
        <dbReference type="ARBA" id="ARBA00022452"/>
    </source>
</evidence>
<evidence type="ECO:0000313" key="20">
    <source>
        <dbReference type="Proteomes" id="UP000018439"/>
    </source>
</evidence>
<evidence type="ECO:0000256" key="7">
    <source>
        <dbReference type="ARBA" id="ARBA00022729"/>
    </source>
</evidence>
<keyword evidence="5" id="KW-0410">Iron transport</keyword>
<evidence type="ECO:0000313" key="19">
    <source>
        <dbReference type="EMBL" id="EGJ71366.1"/>
    </source>
</evidence>
<dbReference type="InterPro" id="IPR010105">
    <property type="entry name" value="TonB_sidphr_rcpt"/>
</dbReference>
<feature type="signal peptide" evidence="16">
    <location>
        <begin position="1"/>
        <end position="21"/>
    </location>
</feature>
<dbReference type="PANTHER" id="PTHR32552:SF68">
    <property type="entry name" value="FERRICHROME OUTER MEMBRANE TRANSPORTER_PHAGE RECEPTOR"/>
    <property type="match status" value="1"/>
</dbReference>
<dbReference type="Gene3D" id="2.60.40.1120">
    <property type="entry name" value="Carboxypeptidase-like, regulatory domain"/>
    <property type="match status" value="1"/>
</dbReference>
<evidence type="ECO:0000256" key="2">
    <source>
        <dbReference type="ARBA" id="ARBA00009810"/>
    </source>
</evidence>
<dbReference type="SUPFAM" id="SSF49464">
    <property type="entry name" value="Carboxypeptidase regulatory domain-like"/>
    <property type="match status" value="1"/>
</dbReference>
<evidence type="ECO:0000256" key="6">
    <source>
        <dbReference type="ARBA" id="ARBA00022692"/>
    </source>
</evidence>
<feature type="domain" description="TonB-dependent receptor plug" evidence="18">
    <location>
        <begin position="137"/>
        <end position="232"/>
    </location>
</feature>
<proteinExistence type="inferred from homology"/>
<dbReference type="InterPro" id="IPR036942">
    <property type="entry name" value="Beta-barrel_TonB_sf"/>
</dbReference>
<comment type="subcellular location">
    <subcellularLocation>
        <location evidence="1 14">Cell outer membrane</location>
        <topology evidence="1 14">Multi-pass membrane protein</topology>
    </subcellularLocation>
</comment>
<evidence type="ECO:0000256" key="15">
    <source>
        <dbReference type="RuleBase" id="RU003357"/>
    </source>
</evidence>
<dbReference type="Gene3D" id="2.170.130.10">
    <property type="entry name" value="TonB-dependent receptor, plug domain"/>
    <property type="match status" value="1"/>
</dbReference>
<evidence type="ECO:0000256" key="3">
    <source>
        <dbReference type="ARBA" id="ARBA00022448"/>
    </source>
</evidence>
<sequence length="800" mass="88904">MDLRKLHLLLLSLCLSIGALAETAKPIRMIEGIVKDTEGNPLPAATVYVEGTTTGTATNGEGFYRLKIHAFKESNITAKFLGYESLTIKVSPQVDPKKVDFILKEESNSLQEVEVFGVRDKQPDKLDMITRMPLRPSEQIQSISVISNRLIEEQGSQTLTDAVQNVVGVNQFANFGGVQESLSARGYRGLPILKNGVRVQSDFRGGGFLMDMQGIESIQVLKGSAAVTQGIGNDLGSAGGVVNLATKTPKFVSRGNINLRGGSWGLIRPTFDVETTLNTKKNMAVRLNGAFERADNYRKHVEKDRIYVNPSLAWKANDKMTFVAEFDYMHDSRTPDKGTVNLAADSVYALYELPHDKFLGFKTDRNISNNFTYGLRGEYQINDLFSLRAAYIGSSLSTDNLGASNRVYKRGAEGYNMQQRSLGRSERDDKNSTLQIDFIGKDVYTGFIKHTFQVGVDYRTTDLTTTSYNPVQVDVIDVLKDVTNELPGNIQKLEVNKVQKSKEYAYGLLAQNVMSFTDYLKATVGVRYSYNTSTEEGSSTTTTGDAWNPVFGIIISPIKQLNIFGSYTTTTSLRSAANKMEDGSLVGSSRSDQFEVGIKSDWFDNRLRFNLTYFNIMNKNLAYQLYDEADAATGLYAKAGDLRRQGIEAELLGRLLPNLEVILGYSYLKAEYRNSPAYHEGSAPINTPSNTANAWVYYTFNRGALNGLSMGIGTYYVGKRPVNDYSYKATHANSTPNVKPFDMPSYTTVNAQLAYSVKKVKMQVFFNNIWDKLGYTSYYRGGYINPIDPFNVSASIGYTF</sequence>
<protein>
    <submittedName>
        <fullName evidence="19">TonB-dependent siderophore receptor</fullName>
    </submittedName>
</protein>
<evidence type="ECO:0000256" key="9">
    <source>
        <dbReference type="ARBA" id="ARBA00023065"/>
    </source>
</evidence>
<dbReference type="Pfam" id="PF13715">
    <property type="entry name" value="CarbopepD_reg_2"/>
    <property type="match status" value="1"/>
</dbReference>
<keyword evidence="20" id="KW-1185">Reference proteome</keyword>
<evidence type="ECO:0000259" key="17">
    <source>
        <dbReference type="Pfam" id="PF00593"/>
    </source>
</evidence>
<evidence type="ECO:0000256" key="8">
    <source>
        <dbReference type="ARBA" id="ARBA00023004"/>
    </source>
</evidence>
<evidence type="ECO:0000256" key="13">
    <source>
        <dbReference type="ARBA" id="ARBA00023237"/>
    </source>
</evidence>
<dbReference type="GO" id="GO:0009279">
    <property type="term" value="C:cell outer membrane"/>
    <property type="evidence" value="ECO:0007669"/>
    <property type="project" value="UniProtKB-SubCell"/>
</dbReference>
<evidence type="ECO:0000256" key="10">
    <source>
        <dbReference type="ARBA" id="ARBA00023077"/>
    </source>
</evidence>
<dbReference type="InterPro" id="IPR008969">
    <property type="entry name" value="CarboxyPept-like_regulatory"/>
</dbReference>
<evidence type="ECO:0000256" key="12">
    <source>
        <dbReference type="ARBA" id="ARBA00023170"/>
    </source>
</evidence>
<dbReference type="Gene3D" id="2.40.170.20">
    <property type="entry name" value="TonB-dependent receptor, beta-barrel domain"/>
    <property type="match status" value="1"/>
</dbReference>
<dbReference type="InterPro" id="IPR000531">
    <property type="entry name" value="Beta-barrel_TonB"/>
</dbReference>
<keyword evidence="9" id="KW-0406">Ion transport</keyword>
<dbReference type="GO" id="GO:0038023">
    <property type="term" value="F:signaling receptor activity"/>
    <property type="evidence" value="ECO:0007669"/>
    <property type="project" value="InterPro"/>
</dbReference>
<keyword evidence="10 15" id="KW-0798">TonB box</keyword>
<dbReference type="OrthoDB" id="9775095at2"/>
<dbReference type="PROSITE" id="PS52016">
    <property type="entry name" value="TONB_DEPENDENT_REC_3"/>
    <property type="match status" value="1"/>
</dbReference>
<keyword evidence="7 16" id="KW-0732">Signal</keyword>
<dbReference type="eggNOG" id="COG4773">
    <property type="taxonomic scope" value="Bacteria"/>
</dbReference>
<dbReference type="EMBL" id="CM001167">
    <property type="protein sequence ID" value="EGJ71366.1"/>
    <property type="molecule type" value="Genomic_DNA"/>
</dbReference>
<dbReference type="Pfam" id="PF07715">
    <property type="entry name" value="Plug"/>
    <property type="match status" value="1"/>
</dbReference>
<keyword evidence="4 14" id="KW-1134">Transmembrane beta strand</keyword>
<keyword evidence="3 14" id="KW-0813">Transport</keyword>
<evidence type="ECO:0000259" key="18">
    <source>
        <dbReference type="Pfam" id="PF07715"/>
    </source>
</evidence>
<gene>
    <name evidence="19" type="ORF">Bcop_1162</name>
</gene>
<keyword evidence="8" id="KW-0408">Iron</keyword>
<dbReference type="Pfam" id="PF00593">
    <property type="entry name" value="TonB_dep_Rec_b-barrel"/>
    <property type="match status" value="1"/>
</dbReference>
<dbReference type="InterPro" id="IPR012910">
    <property type="entry name" value="Plug_dom"/>
</dbReference>
<dbReference type="GO" id="GO:0015344">
    <property type="term" value="F:siderophore uptake transmembrane transporter activity"/>
    <property type="evidence" value="ECO:0007669"/>
    <property type="project" value="TreeGrafter"/>
</dbReference>
<keyword evidence="6 14" id="KW-0812">Transmembrane</keyword>
<keyword evidence="11 14" id="KW-0472">Membrane</keyword>
<accession>F3ZUC1</accession>
<dbReference type="SUPFAM" id="SSF56935">
    <property type="entry name" value="Porins"/>
    <property type="match status" value="1"/>
</dbReference>
<dbReference type="InterPro" id="IPR039426">
    <property type="entry name" value="TonB-dep_rcpt-like"/>
</dbReference>
<dbReference type="InterPro" id="IPR037066">
    <property type="entry name" value="Plug_dom_sf"/>
</dbReference>
<organism evidence="19 20">
    <name type="scientific">Bacteroides coprosuis DSM 18011</name>
    <dbReference type="NCBI Taxonomy" id="679937"/>
    <lineage>
        <taxon>Bacteria</taxon>
        <taxon>Pseudomonadati</taxon>
        <taxon>Bacteroidota</taxon>
        <taxon>Bacteroidia</taxon>
        <taxon>Bacteroidales</taxon>
        <taxon>Bacteroidaceae</taxon>
        <taxon>Bacteroides</taxon>
    </lineage>
</organism>
<feature type="domain" description="TonB-dependent receptor-like beta-barrel" evidence="17">
    <location>
        <begin position="316"/>
        <end position="769"/>
    </location>
</feature>
<name>F3ZUC1_9BACE</name>
<dbReference type="NCBIfam" id="TIGR01783">
    <property type="entry name" value="TonB-siderophor"/>
    <property type="match status" value="1"/>
</dbReference>
<keyword evidence="12 19" id="KW-0675">Receptor</keyword>
<evidence type="ECO:0000256" key="14">
    <source>
        <dbReference type="PROSITE-ProRule" id="PRU01360"/>
    </source>
</evidence>
<dbReference type="PANTHER" id="PTHR32552">
    <property type="entry name" value="FERRICHROME IRON RECEPTOR-RELATED"/>
    <property type="match status" value="1"/>
</dbReference>
<keyword evidence="13 14" id="KW-0998">Cell outer membrane</keyword>
<evidence type="ECO:0000256" key="5">
    <source>
        <dbReference type="ARBA" id="ARBA00022496"/>
    </source>
</evidence>
<dbReference type="CDD" id="cd01347">
    <property type="entry name" value="ligand_gated_channel"/>
    <property type="match status" value="1"/>
</dbReference>
<evidence type="ECO:0000256" key="16">
    <source>
        <dbReference type="SAM" id="SignalP"/>
    </source>
</evidence>
<dbReference type="GO" id="GO:0015891">
    <property type="term" value="P:siderophore transport"/>
    <property type="evidence" value="ECO:0007669"/>
    <property type="project" value="InterPro"/>
</dbReference>